<dbReference type="EMBL" id="PQFZ01000001">
    <property type="protein sequence ID" value="POR56513.1"/>
    <property type="molecule type" value="Genomic_DNA"/>
</dbReference>
<gene>
    <name evidence="2" type="ORF">CYD53_10133</name>
</gene>
<organism evidence="2 3">
    <name type="scientific">Bosea psychrotolerans</name>
    <dbReference type="NCBI Taxonomy" id="1871628"/>
    <lineage>
        <taxon>Bacteria</taxon>
        <taxon>Pseudomonadati</taxon>
        <taxon>Pseudomonadota</taxon>
        <taxon>Alphaproteobacteria</taxon>
        <taxon>Hyphomicrobiales</taxon>
        <taxon>Boseaceae</taxon>
        <taxon>Bosea</taxon>
    </lineage>
</organism>
<dbReference type="InterPro" id="IPR028087">
    <property type="entry name" value="Tad_N"/>
</dbReference>
<dbReference type="AlphaFoldDB" id="A0A2S4MP33"/>
<evidence type="ECO:0000259" key="1">
    <source>
        <dbReference type="PROSITE" id="PS50234"/>
    </source>
</evidence>
<reference evidence="2 3" key="1">
    <citation type="submission" date="2018-01" db="EMBL/GenBank/DDBJ databases">
        <title>Genomic Encyclopedia of Type Strains, Phase III (KMG-III): the genomes of soil and plant-associated and newly described type strains.</title>
        <authorList>
            <person name="Whitman W."/>
        </authorList>
    </citation>
    <scope>NUCLEOTIDE SEQUENCE [LARGE SCALE GENOMIC DNA]</scope>
    <source>
        <strain evidence="2 3">1131</strain>
    </source>
</reference>
<evidence type="ECO:0000313" key="2">
    <source>
        <dbReference type="EMBL" id="POR56513.1"/>
    </source>
</evidence>
<dbReference type="SUPFAM" id="SSF53300">
    <property type="entry name" value="vWA-like"/>
    <property type="match status" value="1"/>
</dbReference>
<dbReference type="Gene3D" id="3.40.50.410">
    <property type="entry name" value="von Willebrand factor, type A domain"/>
    <property type="match status" value="2"/>
</dbReference>
<dbReference type="InterPro" id="IPR002035">
    <property type="entry name" value="VWF_A"/>
</dbReference>
<dbReference type="RefSeq" id="WP_103716148.1">
    <property type="nucleotide sequence ID" value="NZ_PQFZ01000001.1"/>
</dbReference>
<dbReference type="Pfam" id="PF00092">
    <property type="entry name" value="VWA"/>
    <property type="match status" value="1"/>
</dbReference>
<protein>
    <submittedName>
        <fullName evidence="2">Flp pilus assembly protein TadG</fullName>
    </submittedName>
</protein>
<proteinExistence type="predicted"/>
<feature type="domain" description="VWFA" evidence="1">
    <location>
        <begin position="151"/>
        <end position="427"/>
    </location>
</feature>
<name>A0A2S4MP33_9HYPH</name>
<dbReference type="OrthoDB" id="7522752at2"/>
<accession>A0A2S4MP33</accession>
<sequence length="438" mass="46850">MERIKIEATRFMSLWARFAQDRSGNVMMLFGLAMIPVLGLVGAAVDYSRATTMRTMLNAAIDSAALMAARDATKLSDAQLRERVNGWIRASLHGDAADGFSGATVTIDRTGRTINISAKASLTASLTQLIGQDAIQISSSSQSSWGTNTIELALVLDNTGSMASSGKMDALKTASLDLLKIMKEATSEPDQIKISIVPFSTRVILDTSYKDASWLRWDQTQTQESCSGHGRNYSCTTTTTTISKNSWQGCVADRDKNYDVQDGDGGGTNASAYPADFCDAYSPSSQAKVMPLTSNWDALTQRINAMTPVGATNVTIGAAWGMATLSPGAPFTEAKPLATPRLKKFMILLTDGDNTKNRFEGDGSSSNPNIDARTKLACANAQTAGIVVYTVRVMDGNRDLLKACASDAGKYFEVTAASQLSPIFKQIASEISAVRLTM</sequence>
<evidence type="ECO:0000313" key="3">
    <source>
        <dbReference type="Proteomes" id="UP000236919"/>
    </source>
</evidence>
<comment type="caution">
    <text evidence="2">The sequence shown here is derived from an EMBL/GenBank/DDBJ whole genome shotgun (WGS) entry which is preliminary data.</text>
</comment>
<dbReference type="Proteomes" id="UP000236919">
    <property type="component" value="Unassembled WGS sequence"/>
</dbReference>
<keyword evidence="3" id="KW-1185">Reference proteome</keyword>
<dbReference type="InterPro" id="IPR036465">
    <property type="entry name" value="vWFA_dom_sf"/>
</dbReference>
<dbReference type="Pfam" id="PF13400">
    <property type="entry name" value="Tad"/>
    <property type="match status" value="1"/>
</dbReference>
<dbReference type="PROSITE" id="PS50234">
    <property type="entry name" value="VWFA"/>
    <property type="match status" value="1"/>
</dbReference>